<dbReference type="AlphaFoldDB" id="A0A0F9ETZ0"/>
<feature type="transmembrane region" description="Helical" evidence="1">
    <location>
        <begin position="139"/>
        <end position="161"/>
    </location>
</feature>
<reference evidence="2" key="1">
    <citation type="journal article" date="2015" name="Nature">
        <title>Complex archaea that bridge the gap between prokaryotes and eukaryotes.</title>
        <authorList>
            <person name="Spang A."/>
            <person name="Saw J.H."/>
            <person name="Jorgensen S.L."/>
            <person name="Zaremba-Niedzwiedzka K."/>
            <person name="Martijn J."/>
            <person name="Lind A.E."/>
            <person name="van Eijk R."/>
            <person name="Schleper C."/>
            <person name="Guy L."/>
            <person name="Ettema T.J."/>
        </authorList>
    </citation>
    <scope>NUCLEOTIDE SEQUENCE</scope>
</reference>
<gene>
    <name evidence="2" type="ORF">LCGC14_2387020</name>
</gene>
<evidence type="ECO:0000256" key="1">
    <source>
        <dbReference type="SAM" id="Phobius"/>
    </source>
</evidence>
<sequence length="166" mass="18810">MLYNQSKYSEEKMNKQIIIMVGIMFAITLVSAMYSGETEIFDLEYENCFIQDTEGLEVLVEGKQVTVTTAANFVGLFNITCNYTWTEGTVEQKGGSSNSLYKYPGTKTKVEETEDNETIIEEPELEDQEVIVESEEESYVGVLVLIGILIGLIIIVIWFFVKKNQN</sequence>
<keyword evidence="1" id="KW-0812">Transmembrane</keyword>
<organism evidence="2">
    <name type="scientific">marine sediment metagenome</name>
    <dbReference type="NCBI Taxonomy" id="412755"/>
    <lineage>
        <taxon>unclassified sequences</taxon>
        <taxon>metagenomes</taxon>
        <taxon>ecological metagenomes</taxon>
    </lineage>
</organism>
<name>A0A0F9ETZ0_9ZZZZ</name>
<protein>
    <submittedName>
        <fullName evidence="2">Uncharacterized protein</fullName>
    </submittedName>
</protein>
<proteinExistence type="predicted"/>
<accession>A0A0F9ETZ0</accession>
<evidence type="ECO:0000313" key="2">
    <source>
        <dbReference type="EMBL" id="KKL27253.1"/>
    </source>
</evidence>
<keyword evidence="1" id="KW-0472">Membrane</keyword>
<comment type="caution">
    <text evidence="2">The sequence shown here is derived from an EMBL/GenBank/DDBJ whole genome shotgun (WGS) entry which is preliminary data.</text>
</comment>
<dbReference type="EMBL" id="LAZR01035532">
    <property type="protein sequence ID" value="KKL27253.1"/>
    <property type="molecule type" value="Genomic_DNA"/>
</dbReference>
<keyword evidence="1" id="KW-1133">Transmembrane helix</keyword>
<feature type="transmembrane region" description="Helical" evidence="1">
    <location>
        <begin position="17"/>
        <end position="36"/>
    </location>
</feature>